<gene>
    <name evidence="1" type="ORF">GJW-30_1_02251</name>
</gene>
<dbReference type="PANTHER" id="PTHR38605:SF1">
    <property type="entry name" value="ATPASE"/>
    <property type="match status" value="1"/>
</dbReference>
<organism evidence="1 2">
    <name type="scientific">Variibacter gotjawalensis</name>
    <dbReference type="NCBI Taxonomy" id="1333996"/>
    <lineage>
        <taxon>Bacteria</taxon>
        <taxon>Pseudomonadati</taxon>
        <taxon>Pseudomonadota</taxon>
        <taxon>Alphaproteobacteria</taxon>
        <taxon>Hyphomicrobiales</taxon>
        <taxon>Nitrobacteraceae</taxon>
        <taxon>Variibacter</taxon>
    </lineage>
</organism>
<dbReference type="OrthoDB" id="9777645at2"/>
<protein>
    <recommendedName>
        <fullName evidence="3">YcjX-like protein</fullName>
    </recommendedName>
</protein>
<dbReference type="InterPro" id="IPR007413">
    <property type="entry name" value="YcjX-like"/>
</dbReference>
<dbReference type="KEGG" id="vgo:GJW-30_1_02251"/>
<evidence type="ECO:0008006" key="3">
    <source>
        <dbReference type="Google" id="ProtNLM"/>
    </source>
</evidence>
<dbReference type="RefSeq" id="WP_096355321.1">
    <property type="nucleotide sequence ID" value="NZ_AP014946.1"/>
</dbReference>
<accession>A0A0S3PUT2</accession>
<dbReference type="Pfam" id="PF04317">
    <property type="entry name" value="DUF463"/>
    <property type="match status" value="1"/>
</dbReference>
<dbReference type="Proteomes" id="UP000236884">
    <property type="component" value="Chromosome"/>
</dbReference>
<dbReference type="EMBL" id="AP014946">
    <property type="protein sequence ID" value="BAT59718.1"/>
    <property type="molecule type" value="Genomic_DNA"/>
</dbReference>
<reference evidence="1 2" key="1">
    <citation type="submission" date="2015-08" db="EMBL/GenBank/DDBJ databases">
        <title>Investigation of the bacterial diversity of lava forest soil.</title>
        <authorList>
            <person name="Lee J.S."/>
        </authorList>
    </citation>
    <scope>NUCLEOTIDE SEQUENCE [LARGE SCALE GENOMIC DNA]</scope>
    <source>
        <strain evidence="1 2">GJW-30</strain>
    </source>
</reference>
<evidence type="ECO:0000313" key="2">
    <source>
        <dbReference type="Proteomes" id="UP000236884"/>
    </source>
</evidence>
<proteinExistence type="predicted"/>
<name>A0A0S3PUT2_9BRAD</name>
<evidence type="ECO:0000313" key="1">
    <source>
        <dbReference type="EMBL" id="BAT59718.1"/>
    </source>
</evidence>
<dbReference type="PIRSF" id="PIRSF019381">
    <property type="entry name" value="YcjX"/>
    <property type="match status" value="1"/>
</dbReference>
<sequence length="490" mass="53980">MNWLTQLTEETRITARALGDYTAGLFNPTLRLGVTGLSRSGKTVFITALVHALTQGGRLPVFEALAKGRITGARLAPQPDDNVPRFDYENHLKALVDARVWPDSTRRISELRLVIDYQPAGGGADRTLTLDIVDYPGEWLLDLPLLTKTYAEWSADTITRSRQGTRAGLAGEWHANLKTLNPDAPADEAVVQDAARLFTSYLRACREDKFAMSLLPPGRFLMPGDLEGSPALTFAPIELSPGVEIADGSLAAMMERRFEAYKDVLVRPFFREHFARLDRQIVLVDALAAFNAGPDALQDLQATLTEILDCFRVGRQTLWSSLFRPRVDRILFAATKADHLHHTSHDRLERILSRMIATAIDRAKFTGAAIDVVALAAVRATREAMVAVGRDRLPSIMGTPLNGETIAGQTFDGQSETAVFPGDLPEDPSKLFDPAGTGFRGLTSGAGTDSDYRFLRFRPPLREREGDKPPSLPHIRLDRALQFLIGDKLA</sequence>
<dbReference type="PANTHER" id="PTHR38605">
    <property type="entry name" value="ATPASE-RELATED"/>
    <property type="match status" value="1"/>
</dbReference>
<keyword evidence="2" id="KW-1185">Reference proteome</keyword>
<dbReference type="AlphaFoldDB" id="A0A0S3PUT2"/>